<evidence type="ECO:0000313" key="2">
    <source>
        <dbReference type="Proteomes" id="UP001306508"/>
    </source>
</evidence>
<dbReference type="EMBL" id="JAWIZZ010000038">
    <property type="protein sequence ID" value="KAK5781229.1"/>
    <property type="molecule type" value="Genomic_DNA"/>
</dbReference>
<proteinExistence type="predicted"/>
<evidence type="ECO:0000313" key="1">
    <source>
        <dbReference type="EMBL" id="KAK5781229.1"/>
    </source>
</evidence>
<dbReference type="GO" id="GO:0034599">
    <property type="term" value="P:cellular response to oxidative stress"/>
    <property type="evidence" value="ECO:0007669"/>
    <property type="project" value="InterPro"/>
</dbReference>
<dbReference type="PANTHER" id="PTHR28020">
    <property type="entry name" value="YAP1-BINDING PROTEIN 1-RELATED"/>
    <property type="match status" value="1"/>
</dbReference>
<name>A0AAN7ZSY2_9SACH</name>
<dbReference type="InterPro" id="IPR040347">
    <property type="entry name" value="YBP1/2"/>
</dbReference>
<accession>A0AAN7ZSY2</accession>
<dbReference type="GO" id="GO:0005737">
    <property type="term" value="C:cytoplasm"/>
    <property type="evidence" value="ECO:0007669"/>
    <property type="project" value="TreeGrafter"/>
</dbReference>
<comment type="caution">
    <text evidence="1">The sequence shown here is derived from an EMBL/GenBank/DDBJ whole genome shotgun (WGS) entry which is preliminary data.</text>
</comment>
<keyword evidence="2" id="KW-1185">Reference proteome</keyword>
<sequence>MDSQTKDSLISKLENAFIENVKDPVTLITIIDLYAAQFNKEGSREDIVEYLTALYKLLKSNSDSIKEIGWDMPKILLDFFTPKNVDFDVKLTKNEIITNVIKCFNLISQLGNPKECLLIGCNLLASFSIDTINGEDDIRKSPDSCTPDNVDYTRLSIKNANKTEVIKSFDQLDDKQVIGDGKASNKPTSDQYEYIAKNKVEFIPNLKLHLIFQLLKETLNRIDTLYPSKFLGMVISSILSYLKANVKLIEDPSFLLHRVGELLVKYQPSIVPYNESLSISKEDYNKLVLDENAIVLKLVQEFLSIIISLSYKKIEPNFDKLYYYSLMGKNEYIKSLNNEMDNNFRLLCAEYRLLADKYQINVGEEFLKYLSEVEKIYEPFLNNITESKSETNQMLYLLSYTYNLKKSLDNKTLKLDSQGVVMLSAFYFINKEKDLISDINTQSLIYLYLACSTASIQSPVYDNKGLENVCRYWLWVCLTQKSIDLIRTQFKEIHPIIIKTFLQMFLLKTYSTFNKEIQKISLALFTRILCLIPENICYDFIFDTLLTCPYRSVKVTILKILKDLMTKSSTTIITLAEKSLVSPVTDGIQNISISNTSEPPKLPPRPYIPITDDRMASIHSLAMMAIENTTSELNFKKRDDILLTLSYMNFFVGLRDKWNRDLLHVINKEIDDRITKKISSIKKDDKVPELQFITLANDTLGRFLNNQTT</sequence>
<dbReference type="Proteomes" id="UP001306508">
    <property type="component" value="Unassembled WGS sequence"/>
</dbReference>
<reference evidence="2" key="1">
    <citation type="submission" date="2023-07" db="EMBL/GenBank/DDBJ databases">
        <title>A draft genome of Kazachstania heterogenica Y-27499.</title>
        <authorList>
            <person name="Donic C."/>
            <person name="Kralova J.S."/>
            <person name="Fidel L."/>
            <person name="Ben-Dor S."/>
            <person name="Jung S."/>
        </authorList>
    </citation>
    <scope>NUCLEOTIDE SEQUENCE [LARGE SCALE GENOMIC DNA]</scope>
    <source>
        <strain evidence="2">Y27499</strain>
    </source>
</reference>
<organism evidence="1 2">
    <name type="scientific">Arxiozyma heterogenica</name>
    <dbReference type="NCBI Taxonomy" id="278026"/>
    <lineage>
        <taxon>Eukaryota</taxon>
        <taxon>Fungi</taxon>
        <taxon>Dikarya</taxon>
        <taxon>Ascomycota</taxon>
        <taxon>Saccharomycotina</taxon>
        <taxon>Saccharomycetes</taxon>
        <taxon>Saccharomycetales</taxon>
        <taxon>Saccharomycetaceae</taxon>
        <taxon>Arxiozyma</taxon>
    </lineage>
</organism>
<dbReference type="InterPro" id="IPR013877">
    <property type="entry name" value="YAP-bd/ALF4/Glomulin"/>
</dbReference>
<gene>
    <name evidence="1" type="ORF">RI543_001629</name>
</gene>
<dbReference type="PANTHER" id="PTHR28020:SF1">
    <property type="entry name" value="YAP1-BINDING PROTEIN 1-RELATED"/>
    <property type="match status" value="1"/>
</dbReference>
<protein>
    <submittedName>
        <fullName evidence="1">Uncharacterized protein</fullName>
    </submittedName>
</protein>
<dbReference type="AlphaFoldDB" id="A0AAN7ZSY2"/>
<dbReference type="Pfam" id="PF08568">
    <property type="entry name" value="Kinetochor_Ybp2"/>
    <property type="match status" value="1"/>
</dbReference>